<accession>A0A401G9X5</accession>
<evidence type="ECO:0000259" key="1">
    <source>
        <dbReference type="Pfam" id="PF17667"/>
    </source>
</evidence>
<dbReference type="EMBL" id="BFAD01000002">
    <property type="protein sequence ID" value="GBE78933.1"/>
    <property type="molecule type" value="Genomic_DNA"/>
</dbReference>
<organism evidence="2 3">
    <name type="scientific">Sparassis crispa</name>
    <dbReference type="NCBI Taxonomy" id="139825"/>
    <lineage>
        <taxon>Eukaryota</taxon>
        <taxon>Fungi</taxon>
        <taxon>Dikarya</taxon>
        <taxon>Basidiomycota</taxon>
        <taxon>Agaricomycotina</taxon>
        <taxon>Agaricomycetes</taxon>
        <taxon>Polyporales</taxon>
        <taxon>Sparassidaceae</taxon>
        <taxon>Sparassis</taxon>
    </lineage>
</organism>
<dbReference type="GeneID" id="38775850"/>
<dbReference type="InterPro" id="IPR040976">
    <property type="entry name" value="Pkinase_fungal"/>
</dbReference>
<keyword evidence="3" id="KW-1185">Reference proteome</keyword>
<gene>
    <name evidence="2" type="ORF">SCP_0201300</name>
</gene>
<evidence type="ECO:0000313" key="2">
    <source>
        <dbReference type="EMBL" id="GBE78933.1"/>
    </source>
</evidence>
<sequence length="391" mass="44343">MFDNCAFWLWAFANMIITTGFAWSGVTVHKLRFDLLQNWIATGFNYSRRRGSLSLYPGGLCAQNTPDDGSATDSIYPYYNRVCHRSIMLQALDVSPTSVDKSSLAKPQKFWINGAEPIHSGDCEQADKDSIGKPAPVIDEACTIAAPTTSVGGVKLAMEKTMMQDFRKARRRRVPRLLVPRKLICIDQLEGEEFISAWLDCCRDHFQRWSKGVQLGHVYLQNLVYDSASKRGLFIDLDVCVDVTHSPESPSPNGIGTHNFRALDLFYRNRGMARMGTRHYHHHLESFIWMLPFVLLQGSEDHNQIAMLNEWKSTVVIECLSERQYFLLHCDLTRYKTKPANEGAWKKACAVLLWLRKYHGEEGWLASSTKQADILLGEVEGLVTTGPYDLA</sequence>
<dbReference type="InParanoid" id="A0A401G9X5"/>
<dbReference type="Pfam" id="PF17667">
    <property type="entry name" value="Pkinase_fungal"/>
    <property type="match status" value="1"/>
</dbReference>
<dbReference type="AlphaFoldDB" id="A0A401G9X5"/>
<dbReference type="OrthoDB" id="5584477at2759"/>
<protein>
    <recommendedName>
        <fullName evidence="1">Fungal-type protein kinase domain-containing protein</fullName>
    </recommendedName>
</protein>
<reference evidence="2 3" key="1">
    <citation type="journal article" date="2018" name="Sci. Rep.">
        <title>Genome sequence of the cauliflower mushroom Sparassis crispa (Hanabiratake) and its association with beneficial usage.</title>
        <authorList>
            <person name="Kiyama R."/>
            <person name="Furutani Y."/>
            <person name="Kawaguchi K."/>
            <person name="Nakanishi T."/>
        </authorList>
    </citation>
    <scope>NUCLEOTIDE SEQUENCE [LARGE SCALE GENOMIC DNA]</scope>
</reference>
<dbReference type="Proteomes" id="UP000287166">
    <property type="component" value="Unassembled WGS sequence"/>
</dbReference>
<feature type="domain" description="Fungal-type protein kinase" evidence="1">
    <location>
        <begin position="221"/>
        <end position="293"/>
    </location>
</feature>
<name>A0A401G9X5_9APHY</name>
<evidence type="ECO:0000313" key="3">
    <source>
        <dbReference type="Proteomes" id="UP000287166"/>
    </source>
</evidence>
<dbReference type="RefSeq" id="XP_027609846.1">
    <property type="nucleotide sequence ID" value="XM_027754045.1"/>
</dbReference>
<comment type="caution">
    <text evidence="2">The sequence shown here is derived from an EMBL/GenBank/DDBJ whole genome shotgun (WGS) entry which is preliminary data.</text>
</comment>
<proteinExistence type="predicted"/>